<dbReference type="EMBL" id="JANPWB010000014">
    <property type="protein sequence ID" value="KAJ1096241.1"/>
    <property type="molecule type" value="Genomic_DNA"/>
</dbReference>
<accession>A0AAV7LXH2</accession>
<protein>
    <submittedName>
        <fullName evidence="2">Uncharacterized protein</fullName>
    </submittedName>
</protein>
<evidence type="ECO:0000313" key="2">
    <source>
        <dbReference type="EMBL" id="KAJ1096241.1"/>
    </source>
</evidence>
<evidence type="ECO:0000313" key="3">
    <source>
        <dbReference type="Proteomes" id="UP001066276"/>
    </source>
</evidence>
<sequence length="126" mass="14387">MATIAVPHSSTAFSPQPPLVNYYDDDDDDDDSQPNSPILEPVGRPRQQRVLSANRLQFFMIAHGGHARKEERIRTRDIKLVNPPAKSFFFFKSLTQCMKIKNVRDVRAIEKIWSETSDQQGDKNTA</sequence>
<proteinExistence type="predicted"/>
<dbReference type="Proteomes" id="UP001066276">
    <property type="component" value="Chromosome 10"/>
</dbReference>
<dbReference type="AlphaFoldDB" id="A0AAV7LXH2"/>
<organism evidence="2 3">
    <name type="scientific">Pleurodeles waltl</name>
    <name type="common">Iberian ribbed newt</name>
    <dbReference type="NCBI Taxonomy" id="8319"/>
    <lineage>
        <taxon>Eukaryota</taxon>
        <taxon>Metazoa</taxon>
        <taxon>Chordata</taxon>
        <taxon>Craniata</taxon>
        <taxon>Vertebrata</taxon>
        <taxon>Euteleostomi</taxon>
        <taxon>Amphibia</taxon>
        <taxon>Batrachia</taxon>
        <taxon>Caudata</taxon>
        <taxon>Salamandroidea</taxon>
        <taxon>Salamandridae</taxon>
        <taxon>Pleurodelinae</taxon>
        <taxon>Pleurodeles</taxon>
    </lineage>
</organism>
<feature type="region of interest" description="Disordered" evidence="1">
    <location>
        <begin position="1"/>
        <end position="46"/>
    </location>
</feature>
<evidence type="ECO:0000256" key="1">
    <source>
        <dbReference type="SAM" id="MobiDB-lite"/>
    </source>
</evidence>
<keyword evidence="3" id="KW-1185">Reference proteome</keyword>
<comment type="caution">
    <text evidence="2">The sequence shown here is derived from an EMBL/GenBank/DDBJ whole genome shotgun (WGS) entry which is preliminary data.</text>
</comment>
<gene>
    <name evidence="2" type="ORF">NDU88_001384</name>
</gene>
<name>A0AAV7LXH2_PLEWA</name>
<reference evidence="2" key="1">
    <citation type="journal article" date="2022" name="bioRxiv">
        <title>Sequencing and chromosome-scale assembly of the giantPleurodeles waltlgenome.</title>
        <authorList>
            <person name="Brown T."/>
            <person name="Elewa A."/>
            <person name="Iarovenko S."/>
            <person name="Subramanian E."/>
            <person name="Araus A.J."/>
            <person name="Petzold A."/>
            <person name="Susuki M."/>
            <person name="Suzuki K.-i.T."/>
            <person name="Hayashi T."/>
            <person name="Toyoda A."/>
            <person name="Oliveira C."/>
            <person name="Osipova E."/>
            <person name="Leigh N.D."/>
            <person name="Simon A."/>
            <person name="Yun M.H."/>
        </authorList>
    </citation>
    <scope>NUCLEOTIDE SEQUENCE</scope>
    <source>
        <strain evidence="2">20211129_DDA</strain>
        <tissue evidence="2">Liver</tissue>
    </source>
</reference>
<feature type="compositionally biased region" description="Acidic residues" evidence="1">
    <location>
        <begin position="23"/>
        <end position="32"/>
    </location>
</feature>